<sequence length="165" mass="18410">MAVFHATMFYNPFLVSLLLLVLFLPNLHITDAQVGVCYGGLGNNLPSDQEVVNLYKSNSIRRMRSYYPVPQALQALRGSNIELILDVPNNDLERLANDAPAAAKWVQDNVLNYYPDVKFRIISVGNEVNPNGARLAPFVLLAMSKIYDAIASAGWKDQIKVLYLI</sequence>
<evidence type="ECO:0000313" key="1">
    <source>
        <dbReference type="EMBL" id="KAI8573213.1"/>
    </source>
</evidence>
<gene>
    <name evidence="1" type="ORF">RHMOL_Rhmol01G0261100</name>
</gene>
<comment type="caution">
    <text evidence="1">The sequence shown here is derived from an EMBL/GenBank/DDBJ whole genome shotgun (WGS) entry which is preliminary data.</text>
</comment>
<dbReference type="EMBL" id="CM046388">
    <property type="protein sequence ID" value="KAI8573213.1"/>
    <property type="molecule type" value="Genomic_DNA"/>
</dbReference>
<reference evidence="1" key="1">
    <citation type="submission" date="2022-02" db="EMBL/GenBank/DDBJ databases">
        <title>Plant Genome Project.</title>
        <authorList>
            <person name="Zhang R.-G."/>
        </authorList>
    </citation>
    <scope>NUCLEOTIDE SEQUENCE</scope>
    <source>
        <strain evidence="1">AT1</strain>
    </source>
</reference>
<organism evidence="1 2">
    <name type="scientific">Rhododendron molle</name>
    <name type="common">Chinese azalea</name>
    <name type="synonym">Azalea mollis</name>
    <dbReference type="NCBI Taxonomy" id="49168"/>
    <lineage>
        <taxon>Eukaryota</taxon>
        <taxon>Viridiplantae</taxon>
        <taxon>Streptophyta</taxon>
        <taxon>Embryophyta</taxon>
        <taxon>Tracheophyta</taxon>
        <taxon>Spermatophyta</taxon>
        <taxon>Magnoliopsida</taxon>
        <taxon>eudicotyledons</taxon>
        <taxon>Gunneridae</taxon>
        <taxon>Pentapetalae</taxon>
        <taxon>asterids</taxon>
        <taxon>Ericales</taxon>
        <taxon>Ericaceae</taxon>
        <taxon>Ericoideae</taxon>
        <taxon>Rhodoreae</taxon>
        <taxon>Rhododendron</taxon>
    </lineage>
</organism>
<dbReference type="Proteomes" id="UP001062846">
    <property type="component" value="Chromosome 1"/>
</dbReference>
<accession>A0ACC0Q5D1</accession>
<name>A0ACC0Q5D1_RHOML</name>
<protein>
    <submittedName>
        <fullName evidence="1">Uncharacterized protein</fullName>
    </submittedName>
</protein>
<evidence type="ECO:0000313" key="2">
    <source>
        <dbReference type="Proteomes" id="UP001062846"/>
    </source>
</evidence>
<keyword evidence="2" id="KW-1185">Reference proteome</keyword>
<proteinExistence type="predicted"/>